<dbReference type="CDD" id="cd05466">
    <property type="entry name" value="PBP2_LTTR_substrate"/>
    <property type="match status" value="1"/>
</dbReference>
<evidence type="ECO:0000313" key="6">
    <source>
        <dbReference type="EMBL" id="KDM90785.1"/>
    </source>
</evidence>
<dbReference type="GO" id="GO:0003700">
    <property type="term" value="F:DNA-binding transcription factor activity"/>
    <property type="evidence" value="ECO:0007669"/>
    <property type="project" value="InterPro"/>
</dbReference>
<gene>
    <name evidence="6" type="ORF">EA58_15475</name>
</gene>
<dbReference type="InterPro" id="IPR036390">
    <property type="entry name" value="WH_DNA-bd_sf"/>
</dbReference>
<dbReference type="GO" id="GO:0003677">
    <property type="term" value="F:DNA binding"/>
    <property type="evidence" value="ECO:0007669"/>
    <property type="project" value="UniProtKB-KW"/>
</dbReference>
<dbReference type="STRING" id="1654360.EA58_15475"/>
<reference evidence="6 7" key="1">
    <citation type="submission" date="2014-04" db="EMBL/GenBank/DDBJ databases">
        <title>Draft genome sequence of Photobacterium halotolerans S2753: a solonamide, ngercheumicin and holomycin producer.</title>
        <authorList>
            <person name="Machado H.R."/>
            <person name="Gram L."/>
        </authorList>
    </citation>
    <scope>NUCLEOTIDE SEQUENCE [LARGE SCALE GENOMIC DNA]</scope>
    <source>
        <strain evidence="6 7">S2753</strain>
    </source>
</reference>
<comment type="caution">
    <text evidence="6">The sequence shown here is derived from an EMBL/GenBank/DDBJ whole genome shotgun (WGS) entry which is preliminary data.</text>
</comment>
<dbReference type="PROSITE" id="PS50931">
    <property type="entry name" value="HTH_LYSR"/>
    <property type="match status" value="1"/>
</dbReference>
<keyword evidence="4" id="KW-0804">Transcription</keyword>
<organism evidence="6 7">
    <name type="scientific">Photobacterium galatheae</name>
    <dbReference type="NCBI Taxonomy" id="1654360"/>
    <lineage>
        <taxon>Bacteria</taxon>
        <taxon>Pseudomonadati</taxon>
        <taxon>Pseudomonadota</taxon>
        <taxon>Gammaproteobacteria</taxon>
        <taxon>Vibrionales</taxon>
        <taxon>Vibrionaceae</taxon>
        <taxon>Photobacterium</taxon>
    </lineage>
</organism>
<dbReference type="OrthoDB" id="9786526at2"/>
<evidence type="ECO:0000256" key="3">
    <source>
        <dbReference type="ARBA" id="ARBA00023125"/>
    </source>
</evidence>
<accession>A0A066RK25</accession>
<dbReference type="PANTHER" id="PTHR30579">
    <property type="entry name" value="TRANSCRIPTIONAL REGULATOR"/>
    <property type="match status" value="1"/>
</dbReference>
<dbReference type="Pfam" id="PF00126">
    <property type="entry name" value="HTH_1"/>
    <property type="match status" value="1"/>
</dbReference>
<dbReference type="InterPro" id="IPR036388">
    <property type="entry name" value="WH-like_DNA-bd_sf"/>
</dbReference>
<dbReference type="Gene3D" id="1.10.10.10">
    <property type="entry name" value="Winged helix-like DNA-binding domain superfamily/Winged helix DNA-binding domain"/>
    <property type="match status" value="1"/>
</dbReference>
<keyword evidence="3" id="KW-0238">DNA-binding</keyword>
<evidence type="ECO:0000256" key="1">
    <source>
        <dbReference type="ARBA" id="ARBA00009437"/>
    </source>
</evidence>
<dbReference type="Gene3D" id="3.40.190.290">
    <property type="match status" value="1"/>
</dbReference>
<sequence>MDTELLKTFLEVTKTRHFGRAADNLYLTQSAVSFRIRQLESQLGNALFSRQRGNVHLTAAGERLQPYAEAILQTWSRARQDVALSDSCNNQITLGASALVWEFDGISDWISRIYGAIPDLALRLETVSRQGLAKQILNKSIDVVITSEPPKIDNLIVHKVREYQLQLVCHQPDCDMAGVKELPLVYLDWGTRFAVEHSRIYELQKTPILHTHSSKMALEHLLNNGGVGYLPSPVIAHSVEAGELYVVKNAPVMEQTLYLIWRDDNEKIELLDRLLDVAFSEISESV</sequence>
<evidence type="ECO:0000256" key="4">
    <source>
        <dbReference type="ARBA" id="ARBA00023163"/>
    </source>
</evidence>
<evidence type="ECO:0000256" key="2">
    <source>
        <dbReference type="ARBA" id="ARBA00023015"/>
    </source>
</evidence>
<dbReference type="Proteomes" id="UP000027192">
    <property type="component" value="Unassembled WGS sequence"/>
</dbReference>
<name>A0A066RK25_9GAMM</name>
<dbReference type="SUPFAM" id="SSF53850">
    <property type="entry name" value="Periplasmic binding protein-like II"/>
    <property type="match status" value="1"/>
</dbReference>
<dbReference type="Pfam" id="PF03466">
    <property type="entry name" value="LysR_substrate"/>
    <property type="match status" value="1"/>
</dbReference>
<dbReference type="SUPFAM" id="SSF46785">
    <property type="entry name" value="Winged helix' DNA-binding domain"/>
    <property type="match status" value="1"/>
</dbReference>
<evidence type="ECO:0000259" key="5">
    <source>
        <dbReference type="PROSITE" id="PS50931"/>
    </source>
</evidence>
<dbReference type="PRINTS" id="PR00039">
    <property type="entry name" value="HTHLYSR"/>
</dbReference>
<dbReference type="AlphaFoldDB" id="A0A066RK25"/>
<keyword evidence="7" id="KW-1185">Reference proteome</keyword>
<comment type="similarity">
    <text evidence="1">Belongs to the LysR transcriptional regulatory family.</text>
</comment>
<dbReference type="InterPro" id="IPR050176">
    <property type="entry name" value="LTTR"/>
</dbReference>
<feature type="domain" description="HTH lysR-type" evidence="5">
    <location>
        <begin position="1"/>
        <end position="58"/>
    </location>
</feature>
<keyword evidence="2" id="KW-0805">Transcription regulation</keyword>
<dbReference type="RefSeq" id="WP_036754371.1">
    <property type="nucleotide sequence ID" value="NZ_JAGSGC010000007.1"/>
</dbReference>
<proteinExistence type="inferred from homology"/>
<dbReference type="FunFam" id="1.10.10.10:FF:000001">
    <property type="entry name" value="LysR family transcriptional regulator"/>
    <property type="match status" value="1"/>
</dbReference>
<dbReference type="NCBIfam" id="NF002946">
    <property type="entry name" value="PRK03601.1"/>
    <property type="match status" value="1"/>
</dbReference>
<dbReference type="PANTHER" id="PTHR30579:SF8">
    <property type="entry name" value="HTH-TYPE TRANSCRIPTIONAL REGULATOR HDFR"/>
    <property type="match status" value="1"/>
</dbReference>
<dbReference type="EMBL" id="JMIB01000028">
    <property type="protein sequence ID" value="KDM90785.1"/>
    <property type="molecule type" value="Genomic_DNA"/>
</dbReference>
<dbReference type="InterPro" id="IPR005119">
    <property type="entry name" value="LysR_subst-bd"/>
</dbReference>
<dbReference type="InterPro" id="IPR000847">
    <property type="entry name" value="LysR_HTH_N"/>
</dbReference>
<evidence type="ECO:0000313" key="7">
    <source>
        <dbReference type="Proteomes" id="UP000027192"/>
    </source>
</evidence>
<protein>
    <submittedName>
        <fullName evidence="6">Transcriptional regulator</fullName>
    </submittedName>
</protein>